<reference evidence="2" key="1">
    <citation type="submission" date="2017-09" db="EMBL/GenBank/DDBJ databases">
        <title>Polyketide synthases of a Diaporthe helianthi virulent isolate.</title>
        <authorList>
            <person name="Baroncelli R."/>
        </authorList>
    </citation>
    <scope>NUCLEOTIDE SEQUENCE [LARGE SCALE GENOMIC DNA]</scope>
    <source>
        <strain evidence="2">7/96</strain>
    </source>
</reference>
<feature type="chain" id="PRO_5015143223" evidence="1">
    <location>
        <begin position="19"/>
        <end position="137"/>
    </location>
</feature>
<proteinExistence type="predicted"/>
<accession>A0A2P5HKK7</accession>
<evidence type="ECO:0000313" key="2">
    <source>
        <dbReference type="EMBL" id="POS70767.1"/>
    </source>
</evidence>
<feature type="signal peptide" evidence="1">
    <location>
        <begin position="1"/>
        <end position="18"/>
    </location>
</feature>
<keyword evidence="3" id="KW-1185">Reference proteome</keyword>
<name>A0A2P5HKK7_DIAHE</name>
<dbReference type="EMBL" id="MAVT02001492">
    <property type="protein sequence ID" value="POS70767.1"/>
    <property type="molecule type" value="Genomic_DNA"/>
</dbReference>
<sequence>MYLPAPLRLAALAGLVTAAALPRAATTDIEFCTASTYAKGACPYAQPTAGAGTCGALTVKANVCYTFEDFPQAPAALIGDVNYIEIPSGGSITGCNLYKTTNCTVTPDQSWAATEVGGTDLTCRKHLTANIVSWICA</sequence>
<dbReference type="InParanoid" id="A0A2P5HKK7"/>
<gene>
    <name evidence="2" type="ORF">DHEL01_v210841</name>
</gene>
<keyword evidence="1" id="KW-0732">Signal</keyword>
<dbReference type="AlphaFoldDB" id="A0A2P5HKK7"/>
<dbReference type="Proteomes" id="UP000094444">
    <property type="component" value="Unassembled WGS sequence"/>
</dbReference>
<organism evidence="2 3">
    <name type="scientific">Diaporthe helianthi</name>
    <dbReference type="NCBI Taxonomy" id="158607"/>
    <lineage>
        <taxon>Eukaryota</taxon>
        <taxon>Fungi</taxon>
        <taxon>Dikarya</taxon>
        <taxon>Ascomycota</taxon>
        <taxon>Pezizomycotina</taxon>
        <taxon>Sordariomycetes</taxon>
        <taxon>Sordariomycetidae</taxon>
        <taxon>Diaporthales</taxon>
        <taxon>Diaporthaceae</taxon>
        <taxon>Diaporthe</taxon>
    </lineage>
</organism>
<evidence type="ECO:0000313" key="3">
    <source>
        <dbReference type="Proteomes" id="UP000094444"/>
    </source>
</evidence>
<evidence type="ECO:0000256" key="1">
    <source>
        <dbReference type="SAM" id="SignalP"/>
    </source>
</evidence>
<comment type="caution">
    <text evidence="2">The sequence shown here is derived from an EMBL/GenBank/DDBJ whole genome shotgun (WGS) entry which is preliminary data.</text>
</comment>
<dbReference type="OrthoDB" id="5182070at2759"/>
<protein>
    <submittedName>
        <fullName evidence="2">Uncharacterized protein</fullName>
    </submittedName>
</protein>